<dbReference type="PROSITE" id="PS00466">
    <property type="entry name" value="ZF_TFIIS_1"/>
    <property type="match status" value="1"/>
</dbReference>
<dbReference type="Ensembl" id="ENSMUNT00000034672.1">
    <property type="protein sequence ID" value="ENSMUNP00000026560.1"/>
    <property type="gene ID" value="ENSMUNG00000019451.1"/>
</dbReference>
<evidence type="ECO:0000256" key="11">
    <source>
        <dbReference type="ARBA" id="ARBA00044497"/>
    </source>
</evidence>
<dbReference type="GO" id="GO:0003899">
    <property type="term" value="F:DNA-directed RNA polymerase activity"/>
    <property type="evidence" value="ECO:0007669"/>
    <property type="project" value="InterPro"/>
</dbReference>
<dbReference type="SUPFAM" id="SSF57783">
    <property type="entry name" value="Zinc beta-ribbon"/>
    <property type="match status" value="1"/>
</dbReference>
<dbReference type="PROSITE" id="PS51133">
    <property type="entry name" value="ZF_TFIIS_2"/>
    <property type="match status" value="1"/>
</dbReference>
<evidence type="ECO:0000313" key="14">
    <source>
        <dbReference type="Ensembl" id="ENSMUNP00000026560.1"/>
    </source>
</evidence>
<dbReference type="GO" id="GO:0008270">
    <property type="term" value="F:zinc ion binding"/>
    <property type="evidence" value="ECO:0007669"/>
    <property type="project" value="UniProtKB-KW"/>
</dbReference>
<dbReference type="AlphaFoldDB" id="A0A8V5GU47"/>
<dbReference type="Gene3D" id="2.20.25.10">
    <property type="match status" value="1"/>
</dbReference>
<dbReference type="Pfam" id="PF01096">
    <property type="entry name" value="Zn_ribbon_TFIIS"/>
    <property type="match status" value="1"/>
</dbReference>
<sequence>MGHRTPLQPHRPQWSPIDPNGAPRTTPPPPPGRYQRRLPAAPTTSAPPQRKRRHGNGEATPPPCPYTAGHAPSVPKPRPDWLSAVRPRPPTLETTPPSVWTRPLPGFPRQSIGALQGGSDVREGRDWRGARSGLSGRSAMELPSSCFQSCLDFCPECGSVLPRPGPQSSIRCPRCSFTLDTADFEGKTIRSTIEFNRLEPAGRGQDPAPHSQGPLVERRCPRCGHEGMSYRTRQMRSADEGQTVFYTCPQCRFQEKEDS</sequence>
<dbReference type="GO" id="GO:0006363">
    <property type="term" value="P:termination of RNA polymerase I transcription"/>
    <property type="evidence" value="ECO:0007669"/>
    <property type="project" value="TreeGrafter"/>
</dbReference>
<evidence type="ECO:0000256" key="10">
    <source>
        <dbReference type="ARBA" id="ARBA00031781"/>
    </source>
</evidence>
<reference evidence="14" key="1">
    <citation type="submission" date="2020-03" db="EMBL/GenBank/DDBJ databases">
        <title>Melopsittacus undulatus (budgerigar) genome, bMelUnd1, maternal haplotype with Z.</title>
        <authorList>
            <person name="Gedman G."/>
            <person name="Mountcastle J."/>
            <person name="Haase B."/>
            <person name="Formenti G."/>
            <person name="Wright T."/>
            <person name="Apodaca J."/>
            <person name="Pelan S."/>
            <person name="Chow W."/>
            <person name="Rhie A."/>
            <person name="Howe K."/>
            <person name="Fedrigo O."/>
            <person name="Jarvis E.D."/>
        </authorList>
    </citation>
    <scope>NUCLEOTIDE SEQUENCE [LARGE SCALE GENOMIC DNA]</scope>
</reference>
<keyword evidence="4" id="KW-0240">DNA-directed RNA polymerase</keyword>
<accession>A0A8V5GU47</accession>
<keyword evidence="15" id="KW-1185">Reference proteome</keyword>
<dbReference type="CDD" id="cd10507">
    <property type="entry name" value="Zn-ribbon_RPA12"/>
    <property type="match status" value="1"/>
</dbReference>
<evidence type="ECO:0000256" key="8">
    <source>
        <dbReference type="ARBA" id="ARBA00023163"/>
    </source>
</evidence>
<evidence type="ECO:0000256" key="7">
    <source>
        <dbReference type="ARBA" id="ARBA00022833"/>
    </source>
</evidence>
<reference evidence="14" key="2">
    <citation type="submission" date="2025-08" db="UniProtKB">
        <authorList>
            <consortium name="Ensembl"/>
        </authorList>
    </citation>
    <scope>IDENTIFICATION</scope>
</reference>
<dbReference type="SMART" id="SM00440">
    <property type="entry name" value="ZnF_C2C2"/>
    <property type="match status" value="1"/>
</dbReference>
<evidence type="ECO:0000256" key="2">
    <source>
        <dbReference type="ARBA" id="ARBA00008925"/>
    </source>
</evidence>
<proteinExistence type="inferred from homology"/>
<keyword evidence="9" id="KW-0539">Nucleus</keyword>
<comment type="similarity">
    <text evidence="2">Belongs to the archaeal RpoM/eukaryotic RPA12/RPB9/RPC11 RNA polymerase family.</text>
</comment>
<dbReference type="PROSITE" id="PS01030">
    <property type="entry name" value="RNA_POL_M_15KD"/>
    <property type="match status" value="1"/>
</dbReference>
<keyword evidence="7" id="KW-0862">Zinc</keyword>
<reference evidence="14" key="3">
    <citation type="submission" date="2025-09" db="UniProtKB">
        <authorList>
            <consortium name="Ensembl"/>
        </authorList>
    </citation>
    <scope>IDENTIFICATION</scope>
</reference>
<keyword evidence="8" id="KW-0804">Transcription</keyword>
<name>A0A8V5GU47_MELUD</name>
<gene>
    <name evidence="14" type="primary">LOC117438132</name>
</gene>
<evidence type="ECO:0000256" key="9">
    <source>
        <dbReference type="ARBA" id="ARBA00023242"/>
    </source>
</evidence>
<dbReference type="InterPro" id="IPR012164">
    <property type="entry name" value="Rpa12/Rpb9/Rpc10/TFS"/>
</dbReference>
<dbReference type="InterPro" id="IPR034004">
    <property type="entry name" value="Zn_ribbon_RPA12_C"/>
</dbReference>
<dbReference type="Proteomes" id="UP000694405">
    <property type="component" value="Unassembled WGS sequence"/>
</dbReference>
<keyword evidence="6 12" id="KW-0863">Zinc-finger</keyword>
<comment type="function">
    <text evidence="11">Core component of RNA polymerase I (Pol I), a DNA-dependent RNA polymerase which synthesizes ribosomal RNA precursors using the four ribonucleoside triphosphates as substrates. Can mediate Pol I proofreading of the nascent RNA transcript. Anchors into the Pol I active site to monitor transcription fidelity and cleave mis-incorporated 5'-ribonucleotides.</text>
</comment>
<evidence type="ECO:0000313" key="15">
    <source>
        <dbReference type="Proteomes" id="UP000694405"/>
    </source>
</evidence>
<protein>
    <recommendedName>
        <fullName evidence="3">DNA-directed RNA polymerase I subunit RPA12</fullName>
    </recommendedName>
    <alternativeName>
        <fullName evidence="10">DNA-directed RNA polymerase I subunit H</fullName>
    </alternativeName>
</protein>
<feature type="region of interest" description="Disordered" evidence="13">
    <location>
        <begin position="198"/>
        <end position="217"/>
    </location>
</feature>
<feature type="region of interest" description="Disordered" evidence="13">
    <location>
        <begin position="1"/>
        <end position="125"/>
    </location>
</feature>
<dbReference type="InterPro" id="IPR001222">
    <property type="entry name" value="Znf_TFIIS"/>
</dbReference>
<evidence type="ECO:0000256" key="4">
    <source>
        <dbReference type="ARBA" id="ARBA00022478"/>
    </source>
</evidence>
<dbReference type="PANTHER" id="PTHR11239:SF14">
    <property type="entry name" value="DNA-DIRECTED RNA POLYMERASE I SUBUNIT RPA12"/>
    <property type="match status" value="1"/>
</dbReference>
<keyword evidence="5" id="KW-0479">Metal-binding</keyword>
<evidence type="ECO:0000256" key="6">
    <source>
        <dbReference type="ARBA" id="ARBA00022771"/>
    </source>
</evidence>
<organism evidence="14 15">
    <name type="scientific">Melopsittacus undulatus</name>
    <name type="common">Budgerigar</name>
    <name type="synonym">Psittacus undulatus</name>
    <dbReference type="NCBI Taxonomy" id="13146"/>
    <lineage>
        <taxon>Eukaryota</taxon>
        <taxon>Metazoa</taxon>
        <taxon>Chordata</taxon>
        <taxon>Craniata</taxon>
        <taxon>Vertebrata</taxon>
        <taxon>Euteleostomi</taxon>
        <taxon>Archelosauria</taxon>
        <taxon>Archosauria</taxon>
        <taxon>Dinosauria</taxon>
        <taxon>Saurischia</taxon>
        <taxon>Theropoda</taxon>
        <taxon>Coelurosauria</taxon>
        <taxon>Aves</taxon>
        <taxon>Neognathae</taxon>
        <taxon>Neoaves</taxon>
        <taxon>Telluraves</taxon>
        <taxon>Australaves</taxon>
        <taxon>Psittaciformes</taxon>
        <taxon>Psittaculidae</taxon>
        <taxon>Melopsittacus</taxon>
    </lineage>
</organism>
<evidence type="ECO:0000256" key="5">
    <source>
        <dbReference type="ARBA" id="ARBA00022723"/>
    </source>
</evidence>
<dbReference type="GO" id="GO:0005736">
    <property type="term" value="C:RNA polymerase I complex"/>
    <property type="evidence" value="ECO:0007669"/>
    <property type="project" value="TreeGrafter"/>
</dbReference>
<evidence type="ECO:0000256" key="12">
    <source>
        <dbReference type="PROSITE-ProRule" id="PRU00472"/>
    </source>
</evidence>
<evidence type="ECO:0000256" key="1">
    <source>
        <dbReference type="ARBA" id="ARBA00004604"/>
    </source>
</evidence>
<comment type="subcellular location">
    <subcellularLocation>
        <location evidence="1">Nucleus</location>
        <location evidence="1">Nucleolus</location>
    </subcellularLocation>
</comment>
<dbReference type="PANTHER" id="PTHR11239">
    <property type="entry name" value="DNA-DIRECTED RNA POLYMERASE"/>
    <property type="match status" value="1"/>
</dbReference>
<dbReference type="GO" id="GO:0003676">
    <property type="term" value="F:nucleic acid binding"/>
    <property type="evidence" value="ECO:0007669"/>
    <property type="project" value="InterPro"/>
</dbReference>
<dbReference type="InterPro" id="IPR019761">
    <property type="entry name" value="DNA-dir_RNA_pol-M_15_CS"/>
</dbReference>
<evidence type="ECO:0000256" key="3">
    <source>
        <dbReference type="ARBA" id="ARBA00018784"/>
    </source>
</evidence>
<evidence type="ECO:0000256" key="13">
    <source>
        <dbReference type="SAM" id="MobiDB-lite"/>
    </source>
</evidence>